<gene>
    <name evidence="2" type="ORF">SEMRO_165_G073820.1</name>
</gene>
<reference evidence="2" key="1">
    <citation type="submission" date="2020-06" db="EMBL/GenBank/DDBJ databases">
        <authorList>
            <consortium name="Plant Systems Biology data submission"/>
        </authorList>
    </citation>
    <scope>NUCLEOTIDE SEQUENCE</scope>
    <source>
        <strain evidence="2">D6</strain>
    </source>
</reference>
<keyword evidence="3" id="KW-1185">Reference proteome</keyword>
<protein>
    <submittedName>
        <fullName evidence="2">Uncharacterized protein</fullName>
    </submittedName>
</protein>
<feature type="signal peptide" evidence="1">
    <location>
        <begin position="1"/>
        <end position="22"/>
    </location>
</feature>
<dbReference type="Proteomes" id="UP001153069">
    <property type="component" value="Unassembled WGS sequence"/>
</dbReference>
<comment type="caution">
    <text evidence="2">The sequence shown here is derived from an EMBL/GenBank/DDBJ whole genome shotgun (WGS) entry which is preliminary data.</text>
</comment>
<evidence type="ECO:0000256" key="1">
    <source>
        <dbReference type="SAM" id="SignalP"/>
    </source>
</evidence>
<keyword evidence="1" id="KW-0732">Signal</keyword>
<name>A0A9N8DP93_9STRA</name>
<organism evidence="2 3">
    <name type="scientific">Seminavis robusta</name>
    <dbReference type="NCBI Taxonomy" id="568900"/>
    <lineage>
        <taxon>Eukaryota</taxon>
        <taxon>Sar</taxon>
        <taxon>Stramenopiles</taxon>
        <taxon>Ochrophyta</taxon>
        <taxon>Bacillariophyta</taxon>
        <taxon>Bacillariophyceae</taxon>
        <taxon>Bacillariophycidae</taxon>
        <taxon>Naviculales</taxon>
        <taxon>Naviculaceae</taxon>
        <taxon>Seminavis</taxon>
    </lineage>
</organism>
<evidence type="ECO:0000313" key="2">
    <source>
        <dbReference type="EMBL" id="CAB9503419.1"/>
    </source>
</evidence>
<accession>A0A9N8DP93</accession>
<proteinExistence type="predicted"/>
<evidence type="ECO:0000313" key="3">
    <source>
        <dbReference type="Proteomes" id="UP001153069"/>
    </source>
</evidence>
<sequence>MVHLVTLLAVSLLWLLGQDTHGFSAVTTTATSCRRSLMAPLFLELISFDSEPEPISMLAKNNQKLPKEDEPSGEESRLEDQFPIGSVVQVTAKGIKAFSVPAAACGAFDDDKKTFVPSAEKDVKAKAFLVVPVGLVGEVTKVIDSHLSASHPIQVKFDPEAQTDYKIPVGFTFHFSEKEVKLTTTT</sequence>
<feature type="chain" id="PRO_5040350475" evidence="1">
    <location>
        <begin position="23"/>
        <end position="186"/>
    </location>
</feature>
<dbReference type="AlphaFoldDB" id="A0A9N8DP93"/>
<dbReference type="EMBL" id="CAICTM010000164">
    <property type="protein sequence ID" value="CAB9503419.1"/>
    <property type="molecule type" value="Genomic_DNA"/>
</dbReference>